<dbReference type="EMBL" id="QJJU01000006">
    <property type="protein sequence ID" value="PXX09269.1"/>
    <property type="molecule type" value="Genomic_DNA"/>
</dbReference>
<dbReference type="AlphaFoldDB" id="A0A318HI42"/>
<reference evidence="1 2" key="2">
    <citation type="submission" date="2018-06" db="EMBL/GenBank/DDBJ databases">
        <title>Sequencing of bacterial isolates from soil warming experiment in Harvard Forest, Massachusetts, USA.</title>
        <authorList>
            <person name="Deangelis K.PhD."/>
        </authorList>
    </citation>
    <scope>NUCLEOTIDE SEQUENCE [LARGE SCALE GENOMIC DNA]</scope>
    <source>
        <strain evidence="1 2">GAS496</strain>
    </source>
</reference>
<gene>
    <name evidence="1" type="ORF">C8E89_106196</name>
</gene>
<accession>A0A318HI42</accession>
<sequence length="43" mass="4745">MSEATRHAPENDAIDWRALADQLLPVEALRTAPAFNPLNSGRE</sequence>
<evidence type="ECO:0000313" key="1">
    <source>
        <dbReference type="EMBL" id="PXX09269.1"/>
    </source>
</evidence>
<reference evidence="2" key="1">
    <citation type="submission" date="2018-05" db="EMBL/GenBank/DDBJ databases">
        <authorList>
            <person name="Deangelis K."/>
            <person name="Huntemann M."/>
            <person name="Clum A."/>
            <person name="Pillay M."/>
            <person name="Palaniappan K."/>
            <person name="Varghese N."/>
            <person name="Mikhailova N."/>
            <person name="Stamatis D."/>
            <person name="Reddy T."/>
            <person name="Daum C."/>
            <person name="Shapiro N."/>
            <person name="Ivanova N."/>
            <person name="Kyrpides N."/>
            <person name="Woyke T."/>
        </authorList>
    </citation>
    <scope>NUCLEOTIDE SEQUENCE [LARGE SCALE GENOMIC DNA]</scope>
    <source>
        <strain evidence="2">GAS496</strain>
    </source>
</reference>
<protein>
    <submittedName>
        <fullName evidence="1">Uncharacterized protein</fullName>
    </submittedName>
</protein>
<name>A0A318HI42_9MYCO</name>
<keyword evidence="2" id="KW-1185">Reference proteome</keyword>
<dbReference type="Proteomes" id="UP000247781">
    <property type="component" value="Unassembled WGS sequence"/>
</dbReference>
<comment type="caution">
    <text evidence="1">The sequence shown here is derived from an EMBL/GenBank/DDBJ whole genome shotgun (WGS) entry which is preliminary data.</text>
</comment>
<organism evidence="1 2">
    <name type="scientific">Mycolicibacterium moriokaense</name>
    <dbReference type="NCBI Taxonomy" id="39691"/>
    <lineage>
        <taxon>Bacteria</taxon>
        <taxon>Bacillati</taxon>
        <taxon>Actinomycetota</taxon>
        <taxon>Actinomycetes</taxon>
        <taxon>Mycobacteriales</taxon>
        <taxon>Mycobacteriaceae</taxon>
        <taxon>Mycolicibacterium</taxon>
    </lineage>
</organism>
<proteinExistence type="predicted"/>
<evidence type="ECO:0000313" key="2">
    <source>
        <dbReference type="Proteomes" id="UP000247781"/>
    </source>
</evidence>